<dbReference type="RefSeq" id="WP_139469359.1">
    <property type="nucleotide sequence ID" value="NZ_VDMQ01000008.1"/>
</dbReference>
<feature type="transmembrane region" description="Helical" evidence="5">
    <location>
        <begin position="168"/>
        <end position="194"/>
    </location>
</feature>
<organism evidence="7 8">
    <name type="scientific">Brevibacterium sediminis</name>
    <dbReference type="NCBI Taxonomy" id="1857024"/>
    <lineage>
        <taxon>Bacteria</taxon>
        <taxon>Bacillati</taxon>
        <taxon>Actinomycetota</taxon>
        <taxon>Actinomycetes</taxon>
        <taxon>Micrococcales</taxon>
        <taxon>Brevibacteriaceae</taxon>
        <taxon>Brevibacterium</taxon>
    </lineage>
</organism>
<feature type="transmembrane region" description="Helical" evidence="5">
    <location>
        <begin position="301"/>
        <end position="324"/>
    </location>
</feature>
<feature type="transmembrane region" description="Helical" evidence="5">
    <location>
        <begin position="78"/>
        <end position="98"/>
    </location>
</feature>
<feature type="transmembrane region" description="Helical" evidence="5">
    <location>
        <begin position="399"/>
        <end position="423"/>
    </location>
</feature>
<dbReference type="CDD" id="cd17321">
    <property type="entry name" value="MFS_MMR_MDR_like"/>
    <property type="match status" value="1"/>
</dbReference>
<dbReference type="Pfam" id="PF07690">
    <property type="entry name" value="MFS_1"/>
    <property type="match status" value="1"/>
</dbReference>
<dbReference type="SUPFAM" id="SSF103473">
    <property type="entry name" value="MFS general substrate transporter"/>
    <property type="match status" value="1"/>
</dbReference>
<dbReference type="Proteomes" id="UP000314223">
    <property type="component" value="Unassembled WGS sequence"/>
</dbReference>
<reference evidence="7 8" key="1">
    <citation type="submission" date="2019-06" db="EMBL/GenBank/DDBJ databases">
        <authorList>
            <person name="Mardanova A.M."/>
            <person name="Pudova D.S."/>
            <person name="Shagimardanova E.I."/>
            <person name="Gogoleva N.E."/>
            <person name="Lutfullin M.T."/>
            <person name="Hadieva G.F."/>
            <person name="Sharipova M.R."/>
        </authorList>
    </citation>
    <scope>NUCLEOTIDE SEQUENCE [LARGE SCALE GENOMIC DNA]</scope>
    <source>
        <strain evidence="7 8">MG-1</strain>
    </source>
</reference>
<evidence type="ECO:0000256" key="1">
    <source>
        <dbReference type="ARBA" id="ARBA00004651"/>
    </source>
</evidence>
<dbReference type="PROSITE" id="PS50850">
    <property type="entry name" value="MFS"/>
    <property type="match status" value="1"/>
</dbReference>
<dbReference type="AlphaFoldDB" id="A0A5C4WZG8"/>
<comment type="caution">
    <text evidence="7">The sequence shown here is derived from an EMBL/GenBank/DDBJ whole genome shotgun (WGS) entry which is preliminary data.</text>
</comment>
<name>A0A5C4WZG8_9MICO</name>
<sequence>MRDSHTQTSSTSAEAVPTSALAEAAPGHAPDVDPAPTAGHPAPVLWPLHLGAFLATFMFSVSNVAIPAVQADIGASDATSALIVGLFSAAFASGLILCGRIGDRFGRRRLFMIGTGALVITSIAVGLAPDPLFLLVARATQGSAAAVMMPQILASFQHSLSGAARLKAISLFGAFSGVGTVGGQVLGGGLISLFGQTWGWRAAFLSCAIAAAAAYLGSLRLTESRSTDPAPLDALGAILLGVSMMCLVIGLALGPVTGWLPLPATLLAACAAALTAFALWQNRAEAAGRDPLIPPQVVRIPAAWIGMLMAFVFFAGFGTFLYNFALTSQTGHGDPAAVSGLTLGLFAAAFLITSLLVPRAVGRLGGPGTMVLGTTLQAISLLGVAWASATAPATEWNLWFQLPGVVLGAAQALQFGPLVGTVVGAVPDRVAGLSGGLIATMQQAGIAVGVALLGALFHVFTLSLGHDNAFAVACLVQVGLCLAFGTGALALLRLGSRR</sequence>
<proteinExistence type="predicted"/>
<gene>
    <name evidence="7" type="ORF">FHQ09_13665</name>
</gene>
<feature type="transmembrane region" description="Helical" evidence="5">
    <location>
        <begin position="44"/>
        <end position="66"/>
    </location>
</feature>
<evidence type="ECO:0000256" key="2">
    <source>
        <dbReference type="ARBA" id="ARBA00022692"/>
    </source>
</evidence>
<feature type="transmembrane region" description="Helical" evidence="5">
    <location>
        <begin position="200"/>
        <end position="222"/>
    </location>
</feature>
<protein>
    <submittedName>
        <fullName evidence="7">MFS transporter</fullName>
    </submittedName>
</protein>
<feature type="domain" description="Major facilitator superfamily (MFS) profile" evidence="6">
    <location>
        <begin position="44"/>
        <end position="498"/>
    </location>
</feature>
<feature type="transmembrane region" description="Helical" evidence="5">
    <location>
        <begin position="110"/>
        <end position="129"/>
    </location>
</feature>
<feature type="transmembrane region" description="Helical" evidence="5">
    <location>
        <begin position="234"/>
        <end position="253"/>
    </location>
</feature>
<dbReference type="Gene3D" id="1.20.1250.20">
    <property type="entry name" value="MFS general substrate transporter like domains"/>
    <property type="match status" value="1"/>
</dbReference>
<accession>A0A5C4WZG8</accession>
<dbReference type="EMBL" id="VDMQ01000008">
    <property type="protein sequence ID" value="TNM53810.1"/>
    <property type="molecule type" value="Genomic_DNA"/>
</dbReference>
<feature type="transmembrane region" description="Helical" evidence="5">
    <location>
        <begin position="259"/>
        <end position="280"/>
    </location>
</feature>
<dbReference type="PANTHER" id="PTHR42718">
    <property type="entry name" value="MAJOR FACILITATOR SUPERFAMILY MULTIDRUG TRANSPORTER MFSC"/>
    <property type="match status" value="1"/>
</dbReference>
<dbReference type="Gene3D" id="1.20.1720.10">
    <property type="entry name" value="Multidrug resistance protein D"/>
    <property type="match status" value="1"/>
</dbReference>
<dbReference type="InterPro" id="IPR036259">
    <property type="entry name" value="MFS_trans_sf"/>
</dbReference>
<feature type="transmembrane region" description="Helical" evidence="5">
    <location>
        <begin position="369"/>
        <end position="387"/>
    </location>
</feature>
<evidence type="ECO:0000313" key="8">
    <source>
        <dbReference type="Proteomes" id="UP000314223"/>
    </source>
</evidence>
<keyword evidence="3 5" id="KW-1133">Transmembrane helix</keyword>
<dbReference type="GO" id="GO:0005886">
    <property type="term" value="C:plasma membrane"/>
    <property type="evidence" value="ECO:0007669"/>
    <property type="project" value="UniProtKB-SubCell"/>
</dbReference>
<dbReference type="InterPro" id="IPR011701">
    <property type="entry name" value="MFS"/>
</dbReference>
<feature type="transmembrane region" description="Helical" evidence="5">
    <location>
        <begin position="336"/>
        <end position="357"/>
    </location>
</feature>
<feature type="transmembrane region" description="Helical" evidence="5">
    <location>
        <begin position="135"/>
        <end position="156"/>
    </location>
</feature>
<dbReference type="PANTHER" id="PTHR42718:SF39">
    <property type="entry name" value="ACTINORHODIN TRANSPORTER-RELATED"/>
    <property type="match status" value="1"/>
</dbReference>
<evidence type="ECO:0000256" key="3">
    <source>
        <dbReference type="ARBA" id="ARBA00022989"/>
    </source>
</evidence>
<feature type="transmembrane region" description="Helical" evidence="5">
    <location>
        <begin position="470"/>
        <end position="492"/>
    </location>
</feature>
<keyword evidence="4 5" id="KW-0472">Membrane</keyword>
<evidence type="ECO:0000259" key="6">
    <source>
        <dbReference type="PROSITE" id="PS50850"/>
    </source>
</evidence>
<evidence type="ECO:0000256" key="5">
    <source>
        <dbReference type="SAM" id="Phobius"/>
    </source>
</evidence>
<comment type="subcellular location">
    <subcellularLocation>
        <location evidence="1">Cell membrane</location>
        <topology evidence="1">Multi-pass membrane protein</topology>
    </subcellularLocation>
</comment>
<dbReference type="InterPro" id="IPR020846">
    <property type="entry name" value="MFS_dom"/>
</dbReference>
<dbReference type="GO" id="GO:0022857">
    <property type="term" value="F:transmembrane transporter activity"/>
    <property type="evidence" value="ECO:0007669"/>
    <property type="project" value="InterPro"/>
</dbReference>
<evidence type="ECO:0000313" key="7">
    <source>
        <dbReference type="EMBL" id="TNM53810.1"/>
    </source>
</evidence>
<evidence type="ECO:0000256" key="4">
    <source>
        <dbReference type="ARBA" id="ARBA00023136"/>
    </source>
</evidence>
<feature type="transmembrane region" description="Helical" evidence="5">
    <location>
        <begin position="444"/>
        <end position="464"/>
    </location>
</feature>
<keyword evidence="2 5" id="KW-0812">Transmembrane</keyword>